<proteinExistence type="predicted"/>
<dbReference type="GO" id="GO:0019684">
    <property type="term" value="P:photosynthesis, light reaction"/>
    <property type="evidence" value="ECO:0007669"/>
    <property type="project" value="InterPro"/>
</dbReference>
<dbReference type="InterPro" id="IPR014747">
    <property type="entry name" value="Bac_photo_RC_H_C"/>
</dbReference>
<comment type="caution">
    <text evidence="1">The sequence shown here is derived from an EMBL/GenBank/DDBJ whole genome shotgun (WGS) entry which is preliminary data.</text>
</comment>
<organism evidence="1 2">
    <name type="scientific">Streptomyces uncialis</name>
    <dbReference type="NCBI Taxonomy" id="1048205"/>
    <lineage>
        <taxon>Bacteria</taxon>
        <taxon>Bacillati</taxon>
        <taxon>Actinomycetota</taxon>
        <taxon>Actinomycetes</taxon>
        <taxon>Kitasatosporales</taxon>
        <taxon>Streptomycetaceae</taxon>
        <taxon>Streptomyces</taxon>
    </lineage>
</organism>
<accession>A0A1Q4VAQ8</accession>
<sequence length="112" mass="12319">MQENAWEYPSAAGHTGSDLTGFKVEALDGGIGKVDKHTDEVGSACLVVDTGPWIFGKEVLIPAGSVTRVDTADEKIFVGLSKDQVKNAPEFLRETHYDSPDYRRQLGAYYWP</sequence>
<dbReference type="EMBL" id="LFBV01000002">
    <property type="protein sequence ID" value="OKH94893.1"/>
    <property type="molecule type" value="Genomic_DNA"/>
</dbReference>
<gene>
    <name evidence="1" type="ORF">AB852_12155</name>
</gene>
<dbReference type="RefSeq" id="WP_073786995.1">
    <property type="nucleotide sequence ID" value="NZ_CP108638.1"/>
</dbReference>
<dbReference type="Gene3D" id="3.90.50.10">
    <property type="entry name" value="Photosynthetic Reaction Center, subunit H, domain 2"/>
    <property type="match status" value="1"/>
</dbReference>
<protein>
    <submittedName>
        <fullName evidence="1">PRC domain containing protein</fullName>
    </submittedName>
</protein>
<dbReference type="AlphaFoldDB" id="A0A1Q4VAQ8"/>
<reference evidence="1 2" key="1">
    <citation type="submission" date="2015-06" db="EMBL/GenBank/DDBJ databases">
        <title>Cloning and characterization of the uncialamcin biosynthetic gene cluster.</title>
        <authorList>
            <person name="Yan X."/>
            <person name="Huang T."/>
            <person name="Ge H."/>
            <person name="Shen B."/>
        </authorList>
    </citation>
    <scope>NUCLEOTIDE SEQUENCE [LARGE SCALE GENOMIC DNA]</scope>
    <source>
        <strain evidence="1 2">DCA2648</strain>
    </source>
</reference>
<evidence type="ECO:0000313" key="1">
    <source>
        <dbReference type="EMBL" id="OKH94893.1"/>
    </source>
</evidence>
<dbReference type="Proteomes" id="UP000186455">
    <property type="component" value="Unassembled WGS sequence"/>
</dbReference>
<dbReference type="GeneID" id="96790861"/>
<evidence type="ECO:0000313" key="2">
    <source>
        <dbReference type="Proteomes" id="UP000186455"/>
    </source>
</evidence>
<name>A0A1Q4VAQ8_9ACTN</name>
<dbReference type="STRING" id="1048205.AB852_12155"/>
<dbReference type="SUPFAM" id="SSF50346">
    <property type="entry name" value="PRC-barrel domain"/>
    <property type="match status" value="1"/>
</dbReference>
<keyword evidence="2" id="KW-1185">Reference proteome</keyword>
<dbReference type="GO" id="GO:0030077">
    <property type="term" value="C:plasma membrane light-harvesting complex"/>
    <property type="evidence" value="ECO:0007669"/>
    <property type="project" value="InterPro"/>
</dbReference>
<dbReference type="InterPro" id="IPR011033">
    <property type="entry name" value="PRC_barrel-like_sf"/>
</dbReference>